<organism evidence="1 2">
    <name type="scientific">Rhodoplanes roseus</name>
    <dbReference type="NCBI Taxonomy" id="29409"/>
    <lineage>
        <taxon>Bacteria</taxon>
        <taxon>Pseudomonadati</taxon>
        <taxon>Pseudomonadota</taxon>
        <taxon>Alphaproteobacteria</taxon>
        <taxon>Hyphomicrobiales</taxon>
        <taxon>Nitrobacteraceae</taxon>
        <taxon>Rhodoplanes</taxon>
    </lineage>
</organism>
<protein>
    <recommendedName>
        <fullName evidence="3">DUF2946 domain-containing protein</fullName>
    </recommendedName>
</protein>
<reference evidence="1 2" key="1">
    <citation type="submission" date="2017-07" db="EMBL/GenBank/DDBJ databases">
        <title>Draft Genome Sequences of Select Purple Nonsulfur Bacteria.</title>
        <authorList>
            <person name="Lasarre B."/>
            <person name="Mckinlay J.B."/>
        </authorList>
    </citation>
    <scope>NUCLEOTIDE SEQUENCE [LARGE SCALE GENOMIC DNA]</scope>
    <source>
        <strain evidence="1 2">DSM 5909</strain>
    </source>
</reference>
<evidence type="ECO:0000313" key="2">
    <source>
        <dbReference type="Proteomes" id="UP000249130"/>
    </source>
</evidence>
<name>A0A327L179_9BRAD</name>
<sequence length="125" mass="12532">MVRLLRQTVAVLVALAWMIGNVLPVVPADAAVAAPSAVAAVDDGAMHHAMAGAMPCHEDGAVPAPDTGKAKPCPAVALCAKCFQALPTLTAPAIRAALQIAAVTGSSDQQAESLSPAPPRKPPRA</sequence>
<dbReference type="RefSeq" id="WP_111418967.1">
    <property type="nucleotide sequence ID" value="NZ_NPEX01000054.1"/>
</dbReference>
<dbReference type="EMBL" id="NPEX01000054">
    <property type="protein sequence ID" value="RAI44201.1"/>
    <property type="molecule type" value="Genomic_DNA"/>
</dbReference>
<dbReference type="AlphaFoldDB" id="A0A327L179"/>
<dbReference type="Proteomes" id="UP000249130">
    <property type="component" value="Unassembled WGS sequence"/>
</dbReference>
<proteinExistence type="predicted"/>
<accession>A0A327L179</accession>
<keyword evidence="2" id="KW-1185">Reference proteome</keyword>
<comment type="caution">
    <text evidence="1">The sequence shown here is derived from an EMBL/GenBank/DDBJ whole genome shotgun (WGS) entry which is preliminary data.</text>
</comment>
<evidence type="ECO:0008006" key="3">
    <source>
        <dbReference type="Google" id="ProtNLM"/>
    </source>
</evidence>
<gene>
    <name evidence="1" type="ORF">CH341_10350</name>
</gene>
<evidence type="ECO:0000313" key="1">
    <source>
        <dbReference type="EMBL" id="RAI44201.1"/>
    </source>
</evidence>